<organism evidence="4 5">
    <name type="scientific">Aureobasidium melanogenum</name>
    <name type="common">Aureobasidium pullulans var. melanogenum</name>
    <dbReference type="NCBI Taxonomy" id="46634"/>
    <lineage>
        <taxon>Eukaryota</taxon>
        <taxon>Fungi</taxon>
        <taxon>Dikarya</taxon>
        <taxon>Ascomycota</taxon>
        <taxon>Pezizomycotina</taxon>
        <taxon>Dothideomycetes</taxon>
        <taxon>Dothideomycetidae</taxon>
        <taxon>Dothideales</taxon>
        <taxon>Saccotheciaceae</taxon>
        <taxon>Aureobasidium</taxon>
    </lineage>
</organism>
<keyword evidence="1" id="KW-0539">Nucleus</keyword>
<dbReference type="EMBL" id="JAHFXF010000059">
    <property type="protein sequence ID" value="KAG9698194.1"/>
    <property type="molecule type" value="Genomic_DNA"/>
</dbReference>
<proteinExistence type="predicted"/>
<evidence type="ECO:0000313" key="5">
    <source>
        <dbReference type="Proteomes" id="UP000779574"/>
    </source>
</evidence>
<feature type="compositionally biased region" description="Basic and acidic residues" evidence="2">
    <location>
        <begin position="91"/>
        <end position="119"/>
    </location>
</feature>
<accession>A0A9P8ETX5</accession>
<dbReference type="InterPro" id="IPR001138">
    <property type="entry name" value="Zn2Cys6_DnaBD"/>
</dbReference>
<dbReference type="Gene3D" id="4.10.240.10">
    <property type="entry name" value="Zn(2)-C6 fungal-type DNA-binding domain"/>
    <property type="match status" value="1"/>
</dbReference>
<dbReference type="InterPro" id="IPR036864">
    <property type="entry name" value="Zn2-C6_fun-type_DNA-bd_sf"/>
</dbReference>
<evidence type="ECO:0000256" key="2">
    <source>
        <dbReference type="SAM" id="MobiDB-lite"/>
    </source>
</evidence>
<feature type="region of interest" description="Disordered" evidence="2">
    <location>
        <begin position="1"/>
        <end position="139"/>
    </location>
</feature>
<dbReference type="GO" id="GO:0008270">
    <property type="term" value="F:zinc ion binding"/>
    <property type="evidence" value="ECO:0007669"/>
    <property type="project" value="InterPro"/>
</dbReference>
<protein>
    <recommendedName>
        <fullName evidence="3">Zn(2)-C6 fungal-type domain-containing protein</fullName>
    </recommendedName>
</protein>
<sequence>MRIRLVHKASSTGGDRGHSAAINSTKTERISTPATMGNSSQDPSATDLDSTENSFALDQLPDGFDADVGPYDPDNDYFPDENMTDAEAAEEAARLRQQEIKEAKEFNKKNHGDLLPEPKQKRRRVAASGSGNQSAASSARPVRTCDRCKTLRKGCDRAVPSCGRCQARGHACVYSRG</sequence>
<evidence type="ECO:0000256" key="1">
    <source>
        <dbReference type="ARBA" id="ARBA00023242"/>
    </source>
</evidence>
<feature type="domain" description="Zn(2)-C6 fungal-type" evidence="3">
    <location>
        <begin position="144"/>
        <end position="174"/>
    </location>
</feature>
<evidence type="ECO:0000313" key="4">
    <source>
        <dbReference type="EMBL" id="KAG9698194.1"/>
    </source>
</evidence>
<feature type="compositionally biased region" description="Acidic residues" evidence="2">
    <location>
        <begin position="73"/>
        <end position="90"/>
    </location>
</feature>
<feature type="non-terminal residue" evidence="4">
    <location>
        <position position="177"/>
    </location>
</feature>
<comment type="caution">
    <text evidence="4">The sequence shown here is derived from an EMBL/GenBank/DDBJ whole genome shotgun (WGS) entry which is preliminary data.</text>
</comment>
<feature type="compositionally biased region" description="Low complexity" evidence="2">
    <location>
        <begin position="126"/>
        <end position="139"/>
    </location>
</feature>
<name>A0A9P8ETX5_AURME</name>
<dbReference type="PROSITE" id="PS00463">
    <property type="entry name" value="ZN2_CY6_FUNGAL_1"/>
    <property type="match status" value="1"/>
</dbReference>
<gene>
    <name evidence="4" type="ORF">KCU76_g2446</name>
</gene>
<feature type="compositionally biased region" description="Polar residues" evidence="2">
    <location>
        <begin position="21"/>
        <end position="56"/>
    </location>
</feature>
<dbReference type="AlphaFoldDB" id="A0A9P8ETX5"/>
<reference evidence="4" key="2">
    <citation type="submission" date="2021-08" db="EMBL/GenBank/DDBJ databases">
        <authorList>
            <person name="Gostincar C."/>
            <person name="Sun X."/>
            <person name="Song Z."/>
            <person name="Gunde-Cimerman N."/>
        </authorList>
    </citation>
    <scope>NUCLEOTIDE SEQUENCE</scope>
    <source>
        <strain evidence="4">EXF-9911</strain>
    </source>
</reference>
<evidence type="ECO:0000259" key="3">
    <source>
        <dbReference type="PROSITE" id="PS50048"/>
    </source>
</evidence>
<dbReference type="PROSITE" id="PS50048">
    <property type="entry name" value="ZN2_CY6_FUNGAL_2"/>
    <property type="match status" value="1"/>
</dbReference>
<dbReference type="CDD" id="cd00067">
    <property type="entry name" value="GAL4"/>
    <property type="match status" value="1"/>
</dbReference>
<dbReference type="Pfam" id="PF00172">
    <property type="entry name" value="Zn_clus"/>
    <property type="match status" value="1"/>
</dbReference>
<dbReference type="GO" id="GO:0000981">
    <property type="term" value="F:DNA-binding transcription factor activity, RNA polymerase II-specific"/>
    <property type="evidence" value="ECO:0007669"/>
    <property type="project" value="InterPro"/>
</dbReference>
<dbReference type="SUPFAM" id="SSF57701">
    <property type="entry name" value="Zn2/Cys6 DNA-binding domain"/>
    <property type="match status" value="1"/>
</dbReference>
<reference evidence="4" key="1">
    <citation type="journal article" date="2021" name="J Fungi (Basel)">
        <title>Virulence traits and population genomics of the black yeast Aureobasidium melanogenum.</title>
        <authorList>
            <person name="Cernosa A."/>
            <person name="Sun X."/>
            <person name="Gostincar C."/>
            <person name="Fang C."/>
            <person name="Gunde-Cimerman N."/>
            <person name="Song Z."/>
        </authorList>
    </citation>
    <scope>NUCLEOTIDE SEQUENCE</scope>
    <source>
        <strain evidence="4">EXF-9911</strain>
    </source>
</reference>
<dbReference type="OrthoDB" id="3862662at2759"/>
<dbReference type="Proteomes" id="UP000779574">
    <property type="component" value="Unassembled WGS sequence"/>
</dbReference>